<sequence length="712" mass="78848">MEKKKHGIGIPPKPLTKTNALESSIITKDLEALRSSCSFAASSTESIQVVVEDQSKDSEASKGQISRSILTNPAWYRDDEGRTGFKPKYWYYNLRQQQPLQDSSYPDRLPNKYVRIQAIDDDNYESRRTTEPNCGCSLTTDCAAKAKTNAGIDFRSRRNIHSSSNQQNRPSGLLKCSRTCKNYKTSIKHCSSSNNSHSSSRRNKKSCNWDSDSHNDASVPGSQLRLCSNKKLGVVSDIKQICYEQTSTSDLRSVGAVTTSATLPSESLQQISAATTVETSDSSNGIIIKQLSPGESDDQAESCRLNCKKVVNPFSLYCLRRKQSSVCFGTALNPRKCDYCKALGCTSNPSLTDSIIIEKESSNDDYHVAGEDSVDERTSIDQSMFWSSSSSDPPYGADNNRLTFNDVTTRNNIVRHRCSVVFYDPDTGIANKNTSIDDGDDDDEFQRYIKLQNLNCAVIPENFFPKKLYENLPNEFSAYLHNNFEWYNAKLLPALPRSASGYFEQNYTENSTSSMTSTLKTENDSLISGYLENLQDLMQTSYYENVSAVYYSSRQDVKHLTRNTKQAVVTENDPLVEAKHYTRYFDTKFSASLATSAATTASAAATATTTESAIALTSAPTTVTASTTVQPIASVASHRATPTMPFNDKSSQQLSSAIFGTDPSYNWKDVGDLEDYLLELKLGNESIASSNESLMSITSSAAEALTRRNFNY</sequence>
<evidence type="ECO:0000313" key="2">
    <source>
        <dbReference type="Proteomes" id="UP000046393"/>
    </source>
</evidence>
<dbReference type="STRING" id="451379.A0A0N5ANC7"/>
<name>A0A0N5ANC7_9BILA</name>
<reference evidence="3" key="1">
    <citation type="submission" date="2017-02" db="UniProtKB">
        <authorList>
            <consortium name="WormBaseParasite"/>
        </authorList>
    </citation>
    <scope>IDENTIFICATION</scope>
</reference>
<accession>A0A0N5ANC7</accession>
<proteinExistence type="predicted"/>
<feature type="region of interest" description="Disordered" evidence="1">
    <location>
        <begin position="188"/>
        <end position="221"/>
    </location>
</feature>
<evidence type="ECO:0000313" key="3">
    <source>
        <dbReference type="WBParaSite" id="SMUV_0000611101-mRNA-1"/>
    </source>
</evidence>
<dbReference type="Proteomes" id="UP000046393">
    <property type="component" value="Unplaced"/>
</dbReference>
<protein>
    <submittedName>
        <fullName evidence="3">Non-specific serine/threonine protein kinase</fullName>
    </submittedName>
</protein>
<feature type="compositionally biased region" description="Polar residues" evidence="1">
    <location>
        <begin position="161"/>
        <end position="170"/>
    </location>
</feature>
<dbReference type="AlphaFoldDB" id="A0A0N5ANC7"/>
<feature type="region of interest" description="Disordered" evidence="1">
    <location>
        <begin position="153"/>
        <end position="173"/>
    </location>
</feature>
<keyword evidence="2" id="KW-1185">Reference proteome</keyword>
<organism evidence="2 3">
    <name type="scientific">Syphacia muris</name>
    <dbReference type="NCBI Taxonomy" id="451379"/>
    <lineage>
        <taxon>Eukaryota</taxon>
        <taxon>Metazoa</taxon>
        <taxon>Ecdysozoa</taxon>
        <taxon>Nematoda</taxon>
        <taxon>Chromadorea</taxon>
        <taxon>Rhabditida</taxon>
        <taxon>Spirurina</taxon>
        <taxon>Oxyuridomorpha</taxon>
        <taxon>Oxyuroidea</taxon>
        <taxon>Oxyuridae</taxon>
        <taxon>Syphacia</taxon>
    </lineage>
</organism>
<evidence type="ECO:0000256" key="1">
    <source>
        <dbReference type="SAM" id="MobiDB-lite"/>
    </source>
</evidence>
<feature type="compositionally biased region" description="Low complexity" evidence="1">
    <location>
        <begin position="189"/>
        <end position="198"/>
    </location>
</feature>
<dbReference type="WBParaSite" id="SMUV_0000611101-mRNA-1">
    <property type="protein sequence ID" value="SMUV_0000611101-mRNA-1"/>
    <property type="gene ID" value="SMUV_0000611101"/>
</dbReference>